<evidence type="ECO:0000256" key="1">
    <source>
        <dbReference type="ARBA" id="ARBA00007118"/>
    </source>
</evidence>
<dbReference type="PANTHER" id="PTHR43673:SF10">
    <property type="entry name" value="NADH DEHYDROGENASE_NAD(P)H NITROREDUCTASE XCC3605-RELATED"/>
    <property type="match status" value="1"/>
</dbReference>
<evidence type="ECO:0000256" key="3">
    <source>
        <dbReference type="SAM" id="MobiDB-lite"/>
    </source>
</evidence>
<dbReference type="EMBL" id="JBHUMX010000035">
    <property type="protein sequence ID" value="MFD2629041.1"/>
    <property type="molecule type" value="Genomic_DNA"/>
</dbReference>
<evidence type="ECO:0000256" key="2">
    <source>
        <dbReference type="ARBA" id="ARBA00023002"/>
    </source>
</evidence>
<comment type="caution">
    <text evidence="5">The sequence shown here is derived from an EMBL/GenBank/DDBJ whole genome shotgun (WGS) entry which is preliminary data.</text>
</comment>
<sequence>MTDVNQFRKASYSIDPIYIKRWSPRAFSDQKVLQETLNSLFEAARWAPSAANVQPWRFVFASDESDKEKFLSFINEGNVAWCKNAPVLIAIISKVEEERFGGNNPAHAFDTGTAWGFLALEAARKGLITHAMGGFNKEKAKDVLAIPDAYQVHAIVALGYQGEKESLEEAYQNREVPSNRNEVESFVSEGTFDEKL</sequence>
<organism evidence="5 6">
    <name type="scientific">Oceanobacillus kapialis</name>
    <dbReference type="NCBI Taxonomy" id="481353"/>
    <lineage>
        <taxon>Bacteria</taxon>
        <taxon>Bacillati</taxon>
        <taxon>Bacillota</taxon>
        <taxon>Bacilli</taxon>
        <taxon>Bacillales</taxon>
        <taxon>Bacillaceae</taxon>
        <taxon>Oceanobacillus</taxon>
    </lineage>
</organism>
<evidence type="ECO:0000313" key="5">
    <source>
        <dbReference type="EMBL" id="MFD2629041.1"/>
    </source>
</evidence>
<dbReference type="CDD" id="cd02138">
    <property type="entry name" value="TdsD-like"/>
    <property type="match status" value="1"/>
</dbReference>
<protein>
    <submittedName>
        <fullName evidence="5">Nitroreductase family protein</fullName>
    </submittedName>
</protein>
<dbReference type="Pfam" id="PF00881">
    <property type="entry name" value="Nitroreductase"/>
    <property type="match status" value="1"/>
</dbReference>
<feature type="region of interest" description="Disordered" evidence="3">
    <location>
        <begin position="170"/>
        <end position="196"/>
    </location>
</feature>
<feature type="domain" description="Nitroreductase" evidence="4">
    <location>
        <begin position="20"/>
        <end position="76"/>
    </location>
</feature>
<keyword evidence="6" id="KW-1185">Reference proteome</keyword>
<comment type="similarity">
    <text evidence="1">Belongs to the nitroreductase family.</text>
</comment>
<gene>
    <name evidence="5" type="ORF">ACFSUN_09650</name>
</gene>
<dbReference type="InterPro" id="IPR000415">
    <property type="entry name" value="Nitroreductase-like"/>
</dbReference>
<accession>A0ABW5Q0Y8</accession>
<dbReference type="Proteomes" id="UP001597451">
    <property type="component" value="Unassembled WGS sequence"/>
</dbReference>
<dbReference type="RefSeq" id="WP_379561813.1">
    <property type="nucleotide sequence ID" value="NZ_JBHUMX010000035.1"/>
</dbReference>
<dbReference type="Gene3D" id="3.40.109.10">
    <property type="entry name" value="NADH Oxidase"/>
    <property type="match status" value="1"/>
</dbReference>
<evidence type="ECO:0000313" key="6">
    <source>
        <dbReference type="Proteomes" id="UP001597451"/>
    </source>
</evidence>
<proteinExistence type="inferred from homology"/>
<name>A0ABW5Q0Y8_9BACI</name>
<dbReference type="PANTHER" id="PTHR43673">
    <property type="entry name" value="NAD(P)H NITROREDUCTASE YDGI-RELATED"/>
    <property type="match status" value="1"/>
</dbReference>
<evidence type="ECO:0000259" key="4">
    <source>
        <dbReference type="Pfam" id="PF00881"/>
    </source>
</evidence>
<reference evidence="6" key="1">
    <citation type="journal article" date="2019" name="Int. J. Syst. Evol. Microbiol.">
        <title>The Global Catalogue of Microorganisms (GCM) 10K type strain sequencing project: providing services to taxonomists for standard genome sequencing and annotation.</title>
        <authorList>
            <consortium name="The Broad Institute Genomics Platform"/>
            <consortium name="The Broad Institute Genome Sequencing Center for Infectious Disease"/>
            <person name="Wu L."/>
            <person name="Ma J."/>
        </authorList>
    </citation>
    <scope>NUCLEOTIDE SEQUENCE [LARGE SCALE GENOMIC DNA]</scope>
    <source>
        <strain evidence="6">TISTR 1858</strain>
    </source>
</reference>
<keyword evidence="2" id="KW-0560">Oxidoreductase</keyword>
<dbReference type="InterPro" id="IPR029479">
    <property type="entry name" value="Nitroreductase"/>
</dbReference>
<dbReference type="SUPFAM" id="SSF55469">
    <property type="entry name" value="FMN-dependent nitroreductase-like"/>
    <property type="match status" value="1"/>
</dbReference>